<dbReference type="GO" id="GO:0005576">
    <property type="term" value="C:extracellular region"/>
    <property type="evidence" value="ECO:0007669"/>
    <property type="project" value="UniProtKB-ARBA"/>
</dbReference>
<evidence type="ECO:0000313" key="11">
    <source>
        <dbReference type="EMBL" id="GMG29767.1"/>
    </source>
</evidence>
<dbReference type="PANTHER" id="PTHR47966:SF65">
    <property type="entry name" value="ASPARTIC-TYPE ENDOPEPTIDASE"/>
    <property type="match status" value="1"/>
</dbReference>
<feature type="active site" evidence="5">
    <location>
        <position position="143"/>
    </location>
</feature>
<feature type="domain" description="Peptidase A1" evidence="10">
    <location>
        <begin position="125"/>
        <end position="517"/>
    </location>
</feature>
<evidence type="ECO:0000256" key="3">
    <source>
        <dbReference type="ARBA" id="ARBA00022750"/>
    </source>
</evidence>
<proteinExistence type="inferred from homology"/>
<evidence type="ECO:0000256" key="7">
    <source>
        <dbReference type="RuleBase" id="RU000454"/>
    </source>
</evidence>
<dbReference type="InterPro" id="IPR001461">
    <property type="entry name" value="Aspartic_peptidase_A1"/>
</dbReference>
<dbReference type="PROSITE" id="PS51767">
    <property type="entry name" value="PEPTIDASE_A1"/>
    <property type="match status" value="1"/>
</dbReference>
<evidence type="ECO:0000256" key="5">
    <source>
        <dbReference type="PIRSR" id="PIRSR601461-1"/>
    </source>
</evidence>
<gene>
    <name evidence="11" type="ORF">Amon01_000376400</name>
</gene>
<dbReference type="AlphaFoldDB" id="A0A9W6YZL4"/>
<keyword evidence="7" id="KW-0378">Hydrolase</keyword>
<dbReference type="Proteomes" id="UP001165063">
    <property type="component" value="Unassembled WGS sequence"/>
</dbReference>
<evidence type="ECO:0000256" key="8">
    <source>
        <dbReference type="SAM" id="MobiDB-lite"/>
    </source>
</evidence>
<dbReference type="PRINTS" id="PR00792">
    <property type="entry name" value="PEPSIN"/>
</dbReference>
<keyword evidence="12" id="KW-1185">Reference proteome</keyword>
<feature type="disulfide bond" evidence="6">
    <location>
        <begin position="446"/>
        <end position="480"/>
    </location>
</feature>
<dbReference type="PANTHER" id="PTHR47966">
    <property type="entry name" value="BETA-SITE APP-CLEAVING ENZYME, ISOFORM A-RELATED"/>
    <property type="match status" value="1"/>
</dbReference>
<protein>
    <submittedName>
        <fullName evidence="11">Unnamed protein product</fullName>
    </submittedName>
</protein>
<feature type="region of interest" description="Disordered" evidence="8">
    <location>
        <begin position="46"/>
        <end position="69"/>
    </location>
</feature>
<dbReference type="InterPro" id="IPR033121">
    <property type="entry name" value="PEPTIDASE_A1"/>
</dbReference>
<feature type="active site" evidence="5">
    <location>
        <position position="411"/>
    </location>
</feature>
<dbReference type="GO" id="GO:0004190">
    <property type="term" value="F:aspartic-type endopeptidase activity"/>
    <property type="evidence" value="ECO:0007669"/>
    <property type="project" value="UniProtKB-KW"/>
</dbReference>
<accession>A0A9W6YZL4</accession>
<organism evidence="11 12">
    <name type="scientific">Ambrosiozyma monospora</name>
    <name type="common">Yeast</name>
    <name type="synonym">Endomycopsis monosporus</name>
    <dbReference type="NCBI Taxonomy" id="43982"/>
    <lineage>
        <taxon>Eukaryota</taxon>
        <taxon>Fungi</taxon>
        <taxon>Dikarya</taxon>
        <taxon>Ascomycota</taxon>
        <taxon>Saccharomycotina</taxon>
        <taxon>Pichiomycetes</taxon>
        <taxon>Pichiales</taxon>
        <taxon>Pichiaceae</taxon>
        <taxon>Ambrosiozyma</taxon>
    </lineage>
</organism>
<comment type="caution">
    <text evidence="11">The sequence shown here is derived from an EMBL/GenBank/DDBJ whole genome shotgun (WGS) entry which is preliminary data.</text>
</comment>
<dbReference type="GO" id="GO:0006508">
    <property type="term" value="P:proteolysis"/>
    <property type="evidence" value="ECO:0007669"/>
    <property type="project" value="UniProtKB-KW"/>
</dbReference>
<evidence type="ECO:0000256" key="2">
    <source>
        <dbReference type="ARBA" id="ARBA00022729"/>
    </source>
</evidence>
<name>A0A9W6YZL4_AMBMO</name>
<reference evidence="11" key="1">
    <citation type="submission" date="2023-04" db="EMBL/GenBank/DDBJ databases">
        <title>Ambrosiozyma monospora NBRC 1965.</title>
        <authorList>
            <person name="Ichikawa N."/>
            <person name="Sato H."/>
            <person name="Tonouchi N."/>
        </authorList>
    </citation>
    <scope>NUCLEOTIDE SEQUENCE</scope>
    <source>
        <strain evidence="11">NBRC 1965</strain>
    </source>
</reference>
<evidence type="ECO:0000259" key="10">
    <source>
        <dbReference type="PROSITE" id="PS51767"/>
    </source>
</evidence>
<dbReference type="InterPro" id="IPR021109">
    <property type="entry name" value="Peptidase_aspartic_dom_sf"/>
</dbReference>
<dbReference type="Pfam" id="PF00026">
    <property type="entry name" value="Asp"/>
    <property type="match status" value="2"/>
</dbReference>
<dbReference type="EMBL" id="BSXU01001666">
    <property type="protein sequence ID" value="GMG29767.1"/>
    <property type="molecule type" value="Genomic_DNA"/>
</dbReference>
<dbReference type="Gene3D" id="2.40.70.10">
    <property type="entry name" value="Acid Proteases"/>
    <property type="match status" value="2"/>
</dbReference>
<dbReference type="InterPro" id="IPR001969">
    <property type="entry name" value="Aspartic_peptidase_AS"/>
</dbReference>
<evidence type="ECO:0000256" key="6">
    <source>
        <dbReference type="PIRSR" id="PIRSR601461-2"/>
    </source>
</evidence>
<feature type="signal peptide" evidence="9">
    <location>
        <begin position="1"/>
        <end position="23"/>
    </location>
</feature>
<comment type="similarity">
    <text evidence="1 7">Belongs to the peptidase A1 family.</text>
</comment>
<keyword evidence="3 7" id="KW-0064">Aspartyl protease</keyword>
<dbReference type="SUPFAM" id="SSF50630">
    <property type="entry name" value="Acid proteases"/>
    <property type="match status" value="1"/>
</dbReference>
<dbReference type="OrthoDB" id="771136at2759"/>
<dbReference type="PROSITE" id="PS00141">
    <property type="entry name" value="ASP_PROTEASE"/>
    <property type="match status" value="1"/>
</dbReference>
<evidence type="ECO:0000256" key="4">
    <source>
        <dbReference type="ARBA" id="ARBA00023157"/>
    </source>
</evidence>
<keyword evidence="7" id="KW-0645">Protease</keyword>
<evidence type="ECO:0000256" key="1">
    <source>
        <dbReference type="ARBA" id="ARBA00007447"/>
    </source>
</evidence>
<keyword evidence="2 9" id="KW-0732">Signal</keyword>
<evidence type="ECO:0000256" key="9">
    <source>
        <dbReference type="SAM" id="SignalP"/>
    </source>
</evidence>
<feature type="chain" id="PRO_5040828251" evidence="9">
    <location>
        <begin position="24"/>
        <end position="598"/>
    </location>
</feature>
<evidence type="ECO:0000313" key="12">
    <source>
        <dbReference type="Proteomes" id="UP001165063"/>
    </source>
</evidence>
<feature type="compositionally biased region" description="Basic residues" evidence="8">
    <location>
        <begin position="57"/>
        <end position="67"/>
    </location>
</feature>
<sequence>MRIITSKLMTVIMATEIILQIHCATISQLSPQYAKTRALTVDSSKPALNHSISDSTHRKHRSSKRSAQRGVIQISAKKMNTLAMPNRYSQETNHLNDTLFNETKSHNLVKRDGITIDLHSHRNFYGLELKVGSQKSPNFVLVDTGSSDLWFKKDTSSCDRFLRDVDDTPSRTYYQDRYRYRRCLRYGSFDPELSSSVDLLNEKFFSRYGRGVEYAGGEWAKDDVWFDFSSFYSDEKDDEDEWETHDEDEWKTHDDEYEDCYNAYSIEEDEENTEVQVSDMTFGIANDTHLEFSILGIGFPDGETKNTKYSNFPLRLNELGLIKRAMYSIYLNDDYVEGNGETLVLFGGLDHSKYDGELSLMPAVKKKGTNMHLVQVTLSELNTDFHSPGEDETKVKEESLLEDKLWPAILDTGCTYTHFPDSVLNLLLQGLGVERRFDKKFTPIECDKFDDYTMKFNFQSKVIDIPLKSFIVRHENNDTCSLAIVSSYIESTFLMGIDFLKHVYMTVDIEEKMIGLAQINYDASVYESNVVAVEDGDYGVKVDCYRGKAVYATWIQKRLCGIPSGKEVQLNAISDGCVQRPHVKTVLMILLCFVVLSI</sequence>
<keyword evidence="4 6" id="KW-1015">Disulfide bond</keyword>